<protein>
    <submittedName>
        <fullName evidence="4">Uncharacterized protein</fullName>
    </submittedName>
</protein>
<feature type="domain" description="N-terminal Ras-GEF" evidence="3">
    <location>
        <begin position="1"/>
        <end position="78"/>
    </location>
</feature>
<evidence type="ECO:0000259" key="3">
    <source>
        <dbReference type="PROSITE" id="PS50212"/>
    </source>
</evidence>
<dbReference type="InterPro" id="IPR000651">
    <property type="entry name" value="Ras-like_Gua-exchang_fac_N"/>
</dbReference>
<name>A0ABQ9JN93_9CUCU</name>
<keyword evidence="1" id="KW-0344">Guanine-nucleotide releasing factor</keyword>
<dbReference type="SUPFAM" id="SSF54236">
    <property type="entry name" value="Ubiquitin-like"/>
    <property type="match status" value="1"/>
</dbReference>
<dbReference type="PROSITE" id="PS50212">
    <property type="entry name" value="RASGEF_NTER"/>
    <property type="match status" value="1"/>
</dbReference>
<evidence type="ECO:0000313" key="5">
    <source>
        <dbReference type="Proteomes" id="UP001162164"/>
    </source>
</evidence>
<proteinExistence type="predicted"/>
<dbReference type="Gene3D" id="3.10.20.90">
    <property type="entry name" value="Phosphatidylinositol 3-kinase Catalytic Subunit, Chain A, domain 1"/>
    <property type="match status" value="1"/>
</dbReference>
<dbReference type="InterPro" id="IPR029071">
    <property type="entry name" value="Ubiquitin-like_domsf"/>
</dbReference>
<organism evidence="4 5">
    <name type="scientific">Molorchus minor</name>
    <dbReference type="NCBI Taxonomy" id="1323400"/>
    <lineage>
        <taxon>Eukaryota</taxon>
        <taxon>Metazoa</taxon>
        <taxon>Ecdysozoa</taxon>
        <taxon>Arthropoda</taxon>
        <taxon>Hexapoda</taxon>
        <taxon>Insecta</taxon>
        <taxon>Pterygota</taxon>
        <taxon>Neoptera</taxon>
        <taxon>Endopterygota</taxon>
        <taxon>Coleoptera</taxon>
        <taxon>Polyphaga</taxon>
        <taxon>Cucujiformia</taxon>
        <taxon>Chrysomeloidea</taxon>
        <taxon>Cerambycidae</taxon>
        <taxon>Lamiinae</taxon>
        <taxon>Monochamini</taxon>
        <taxon>Molorchus</taxon>
    </lineage>
</organism>
<evidence type="ECO:0000313" key="4">
    <source>
        <dbReference type="EMBL" id="KAJ8979515.1"/>
    </source>
</evidence>
<dbReference type="EMBL" id="JAPWTJ010000333">
    <property type="protein sequence ID" value="KAJ8979515.1"/>
    <property type="molecule type" value="Genomic_DNA"/>
</dbReference>
<reference evidence="4" key="1">
    <citation type="journal article" date="2023" name="Insect Mol. Biol.">
        <title>Genome sequencing provides insights into the evolution of gene families encoding plant cell wall-degrading enzymes in longhorned beetles.</title>
        <authorList>
            <person name="Shin N.R."/>
            <person name="Okamura Y."/>
            <person name="Kirsch R."/>
            <person name="Pauchet Y."/>
        </authorList>
    </citation>
    <scope>NUCLEOTIDE SEQUENCE</scope>
    <source>
        <strain evidence="4">MMC_N1</strain>
    </source>
</reference>
<dbReference type="Proteomes" id="UP001162164">
    <property type="component" value="Unassembled WGS sequence"/>
</dbReference>
<dbReference type="PROSITE" id="PS50200">
    <property type="entry name" value="RA"/>
    <property type="match status" value="1"/>
</dbReference>
<dbReference type="Gene3D" id="1.20.870.10">
    <property type="entry name" value="Son of sevenless (SoS) protein Chain: S domain 1"/>
    <property type="match status" value="1"/>
</dbReference>
<evidence type="ECO:0000259" key="2">
    <source>
        <dbReference type="PROSITE" id="PS50200"/>
    </source>
</evidence>
<gene>
    <name evidence="4" type="ORF">NQ317_015693</name>
</gene>
<evidence type="ECO:0000256" key="1">
    <source>
        <dbReference type="PROSITE-ProRule" id="PRU00135"/>
    </source>
</evidence>
<sequence>MDSIDFTNQDKEFVLACKRRVIQFVYRWVTTIRQPVFEDDIAVEFLDELANELESDVVHFNALQEEASLMHHVMSQLRRLERFMISPLYLSRKQGEVGYQEDRKAHEGQKWKLPPLGQPISLFSTGNDTNRTIIMPQDDIIFRVYCADHTYCTLRFSVDTTAETIKLVAADKLKMRTSDELLLVEVKSNGERVTFKDNDISIPTALSLMEGYLSRRRTIWMHWFVY</sequence>
<keyword evidence="5" id="KW-1185">Reference proteome</keyword>
<comment type="caution">
    <text evidence="4">The sequence shown here is derived from an EMBL/GenBank/DDBJ whole genome shotgun (WGS) entry which is preliminary data.</text>
</comment>
<accession>A0ABQ9JN93</accession>
<dbReference type="InterPro" id="IPR000159">
    <property type="entry name" value="RA_dom"/>
</dbReference>
<feature type="domain" description="Ras-associating" evidence="2">
    <location>
        <begin position="138"/>
        <end position="218"/>
    </location>
</feature>